<evidence type="ECO:0000256" key="4">
    <source>
        <dbReference type="ARBA" id="ARBA00023136"/>
    </source>
</evidence>
<dbReference type="FunFam" id="1.20.1250.20:FF:000532">
    <property type="entry name" value="SLC (SoLute Carrier) homolog"/>
    <property type="match status" value="1"/>
</dbReference>
<comment type="subcellular location">
    <subcellularLocation>
        <location evidence="1">Membrane</location>
        <topology evidence="1">Multi-pass membrane protein</topology>
    </subcellularLocation>
</comment>
<dbReference type="EMBL" id="UYYG01000022">
    <property type="protein sequence ID" value="VDN51471.1"/>
    <property type="molecule type" value="Genomic_DNA"/>
</dbReference>
<evidence type="ECO:0000256" key="1">
    <source>
        <dbReference type="ARBA" id="ARBA00004141"/>
    </source>
</evidence>
<keyword evidence="3 5" id="KW-1133">Transmembrane helix</keyword>
<dbReference type="PROSITE" id="PS50850">
    <property type="entry name" value="MFS"/>
    <property type="match status" value="1"/>
</dbReference>
<evidence type="ECO:0000313" key="9">
    <source>
        <dbReference type="Proteomes" id="UP000274756"/>
    </source>
</evidence>
<feature type="transmembrane region" description="Helical" evidence="5">
    <location>
        <begin position="141"/>
        <end position="167"/>
    </location>
</feature>
<feature type="transmembrane region" description="Helical" evidence="5">
    <location>
        <begin position="213"/>
        <end position="231"/>
    </location>
</feature>
<keyword evidence="9" id="KW-1185">Reference proteome</keyword>
<evidence type="ECO:0000313" key="10">
    <source>
        <dbReference type="WBParaSite" id="DME_0000683001-mRNA-1"/>
    </source>
</evidence>
<dbReference type="Gene3D" id="1.20.1250.20">
    <property type="entry name" value="MFS general substrate transporter like domains"/>
    <property type="match status" value="2"/>
</dbReference>
<dbReference type="Proteomes" id="UP000038040">
    <property type="component" value="Unplaced"/>
</dbReference>
<evidence type="ECO:0000256" key="2">
    <source>
        <dbReference type="ARBA" id="ARBA00022692"/>
    </source>
</evidence>
<feature type="transmembrane region" description="Helical" evidence="5">
    <location>
        <begin position="274"/>
        <end position="301"/>
    </location>
</feature>
<accession>A0A0N4UH30</accession>
<evidence type="ECO:0000313" key="8">
    <source>
        <dbReference type="Proteomes" id="UP000038040"/>
    </source>
</evidence>
<dbReference type="SUPFAM" id="SSF103473">
    <property type="entry name" value="MFS general substrate transporter"/>
    <property type="match status" value="1"/>
</dbReference>
<feature type="transmembrane region" description="Helical" evidence="5">
    <location>
        <begin position="313"/>
        <end position="334"/>
    </location>
</feature>
<evidence type="ECO:0000259" key="6">
    <source>
        <dbReference type="PROSITE" id="PS50850"/>
    </source>
</evidence>
<evidence type="ECO:0000256" key="3">
    <source>
        <dbReference type="ARBA" id="ARBA00022989"/>
    </source>
</evidence>
<feature type="transmembrane region" description="Helical" evidence="5">
    <location>
        <begin position="346"/>
        <end position="369"/>
    </location>
</feature>
<evidence type="ECO:0000313" key="7">
    <source>
        <dbReference type="EMBL" id="VDN51471.1"/>
    </source>
</evidence>
<dbReference type="Pfam" id="PF07690">
    <property type="entry name" value="MFS_1"/>
    <property type="match status" value="1"/>
</dbReference>
<dbReference type="InterPro" id="IPR020846">
    <property type="entry name" value="MFS_dom"/>
</dbReference>
<feature type="transmembrane region" description="Helical" evidence="5">
    <location>
        <begin position="375"/>
        <end position="392"/>
    </location>
</feature>
<dbReference type="GO" id="GO:0006820">
    <property type="term" value="P:monoatomic anion transport"/>
    <property type="evidence" value="ECO:0007669"/>
    <property type="project" value="TreeGrafter"/>
</dbReference>
<dbReference type="WBParaSite" id="DME_0000683001-mRNA-1">
    <property type="protein sequence ID" value="DME_0000683001-mRNA-1"/>
    <property type="gene ID" value="DME_0000683001"/>
</dbReference>
<dbReference type="GO" id="GO:0016020">
    <property type="term" value="C:membrane"/>
    <property type="evidence" value="ECO:0007669"/>
    <property type="project" value="UniProtKB-SubCell"/>
</dbReference>
<dbReference type="OrthoDB" id="2985014at2759"/>
<reference evidence="7 9" key="2">
    <citation type="submission" date="2018-11" db="EMBL/GenBank/DDBJ databases">
        <authorList>
            <consortium name="Pathogen Informatics"/>
        </authorList>
    </citation>
    <scope>NUCLEOTIDE SEQUENCE [LARGE SCALE GENOMIC DNA]</scope>
</reference>
<feature type="transmembrane region" description="Helical" evidence="5">
    <location>
        <begin position="424"/>
        <end position="448"/>
    </location>
</feature>
<keyword evidence="2 5" id="KW-0812">Transmembrane</keyword>
<organism evidence="8 10">
    <name type="scientific">Dracunculus medinensis</name>
    <name type="common">Guinea worm</name>
    <dbReference type="NCBI Taxonomy" id="318479"/>
    <lineage>
        <taxon>Eukaryota</taxon>
        <taxon>Metazoa</taxon>
        <taxon>Ecdysozoa</taxon>
        <taxon>Nematoda</taxon>
        <taxon>Chromadorea</taxon>
        <taxon>Rhabditida</taxon>
        <taxon>Spirurina</taxon>
        <taxon>Dracunculoidea</taxon>
        <taxon>Dracunculidae</taxon>
        <taxon>Dracunculus</taxon>
    </lineage>
</organism>
<reference evidence="10" key="1">
    <citation type="submission" date="2016-04" db="UniProtKB">
        <authorList>
            <consortium name="WormBaseParasite"/>
        </authorList>
    </citation>
    <scope>IDENTIFICATION</scope>
</reference>
<dbReference type="InterPro" id="IPR050382">
    <property type="entry name" value="MFS_Na/Anion_cotransporter"/>
</dbReference>
<name>A0A0N4UH30_DRAME</name>
<feature type="transmembrane region" description="Helical" evidence="5">
    <location>
        <begin position="89"/>
        <end position="109"/>
    </location>
</feature>
<dbReference type="STRING" id="318479.A0A0N4UH30"/>
<feature type="transmembrane region" description="Helical" evidence="5">
    <location>
        <begin position="188"/>
        <end position="207"/>
    </location>
</feature>
<gene>
    <name evidence="7" type="ORF">DME_LOCUS1444</name>
</gene>
<dbReference type="PANTHER" id="PTHR11662">
    <property type="entry name" value="SOLUTE CARRIER FAMILY 17"/>
    <property type="match status" value="1"/>
</dbReference>
<dbReference type="InterPro" id="IPR036259">
    <property type="entry name" value="MFS_trans_sf"/>
</dbReference>
<dbReference type="GO" id="GO:0022857">
    <property type="term" value="F:transmembrane transporter activity"/>
    <property type="evidence" value="ECO:0007669"/>
    <property type="project" value="InterPro"/>
</dbReference>
<protein>
    <submittedName>
        <fullName evidence="10">MFS domain-containing protein</fullName>
    </submittedName>
</protein>
<evidence type="ECO:0000256" key="5">
    <source>
        <dbReference type="SAM" id="Phobius"/>
    </source>
</evidence>
<dbReference type="PANTHER" id="PTHR11662:SF72">
    <property type="entry name" value="MAJOR FACILITATOR SUPERFAMILY (MFS) PROFILE DOMAIN-CONTAINING PROTEIN"/>
    <property type="match status" value="1"/>
</dbReference>
<dbReference type="InterPro" id="IPR011701">
    <property type="entry name" value="MFS"/>
</dbReference>
<proteinExistence type="predicted"/>
<feature type="domain" description="Major facilitator superfamily (MFS) profile" evidence="6">
    <location>
        <begin position="14"/>
        <end position="469"/>
    </location>
</feature>
<dbReference type="Proteomes" id="UP000274756">
    <property type="component" value="Unassembled WGS sequence"/>
</dbReference>
<sequence>MPSFWSIKNIRTQIAILLAAALCIEGLMRTNLNMAMVCMVNRTALLQLKSKVESPKNTTTVVNPCRKLPSESRKGYSGEFIWTSEEQGWIFAAFYGGSLFIVIPGSYLCDYFGPTLVVQYGSVTNIIGSFITPAVSKYGGVYPMIIVRFLMGCGQGVLVPCMTVLIAHWFPKSEKSTAIAVATTGNQLSIILAMCFTAELCQIPLFGGWPLAFYIYGVLGIGFCIAWQLYVNDIPTGSKEITDIELIYITGTLVGRGQKRLQPKVPWKKILKSVTIWSIALNSFAQSFALVGMITYLPLYYRSILNMDLTSNGVLSAMPFVIQFITKVIFASLADEAKKHGFTVNFVTKFCNLFASLGTAACYLLLMLFDCSQQWKAVIFVSLSMGLISGFIPGYNTSIVSVAPIYTSSIASFCRLWATLASIASPYLIGLLVKEVIFIIYSLIYYLFISVIKSDLSFIDIFFFRYRIDYKLVPIFCFTAYDRL</sequence>
<keyword evidence="4 5" id="KW-0472">Membrane</keyword>
<dbReference type="AlphaFoldDB" id="A0A0N4UH30"/>